<dbReference type="AlphaFoldDB" id="A0AAW0KMW5"/>
<protein>
    <submittedName>
        <fullName evidence="1">Uncharacterized protein</fullName>
    </submittedName>
</protein>
<dbReference type="PANTHER" id="PTHR31325">
    <property type="entry name" value="OS01G0798800 PROTEIN-RELATED"/>
    <property type="match status" value="1"/>
</dbReference>
<gene>
    <name evidence="1" type="ORF">CFP56_016365</name>
</gene>
<dbReference type="InterPro" id="IPR007658">
    <property type="entry name" value="DUF594"/>
</dbReference>
<dbReference type="Proteomes" id="UP000237347">
    <property type="component" value="Unassembled WGS sequence"/>
</dbReference>
<keyword evidence="2" id="KW-1185">Reference proteome</keyword>
<dbReference type="Pfam" id="PF04578">
    <property type="entry name" value="DUF594"/>
    <property type="match status" value="1"/>
</dbReference>
<sequence>MPFRLHDVSFIYQKPSLMSEVSGIAKQRVDHKRILYVDTRFKPAYVKGNISQSALFDACALAKELKKLGTRKWEVTSKVRVELLSYAASRSRGNGQVQQLSKGGELLTFVWQLMAQFGLRESWVENRISTRLIVNI</sequence>
<organism evidence="1 2">
    <name type="scientific">Quercus suber</name>
    <name type="common">Cork oak</name>
    <dbReference type="NCBI Taxonomy" id="58331"/>
    <lineage>
        <taxon>Eukaryota</taxon>
        <taxon>Viridiplantae</taxon>
        <taxon>Streptophyta</taxon>
        <taxon>Embryophyta</taxon>
        <taxon>Tracheophyta</taxon>
        <taxon>Spermatophyta</taxon>
        <taxon>Magnoliopsida</taxon>
        <taxon>eudicotyledons</taxon>
        <taxon>Gunneridae</taxon>
        <taxon>Pentapetalae</taxon>
        <taxon>rosids</taxon>
        <taxon>fabids</taxon>
        <taxon>Fagales</taxon>
        <taxon>Fagaceae</taxon>
        <taxon>Quercus</taxon>
    </lineage>
</organism>
<comment type="caution">
    <text evidence="1">The sequence shown here is derived from an EMBL/GenBank/DDBJ whole genome shotgun (WGS) entry which is preliminary data.</text>
</comment>
<evidence type="ECO:0000313" key="2">
    <source>
        <dbReference type="Proteomes" id="UP000237347"/>
    </source>
</evidence>
<name>A0AAW0KMW5_QUESU</name>
<reference evidence="1 2" key="1">
    <citation type="journal article" date="2018" name="Sci. Data">
        <title>The draft genome sequence of cork oak.</title>
        <authorList>
            <person name="Ramos A.M."/>
            <person name="Usie A."/>
            <person name="Barbosa P."/>
            <person name="Barros P.M."/>
            <person name="Capote T."/>
            <person name="Chaves I."/>
            <person name="Simoes F."/>
            <person name="Abreu I."/>
            <person name="Carrasquinho I."/>
            <person name="Faro C."/>
            <person name="Guimaraes J.B."/>
            <person name="Mendonca D."/>
            <person name="Nobrega F."/>
            <person name="Rodrigues L."/>
            <person name="Saibo N.J.M."/>
            <person name="Varela M.C."/>
            <person name="Egas C."/>
            <person name="Matos J."/>
            <person name="Miguel C.M."/>
            <person name="Oliveira M.M."/>
            <person name="Ricardo C.P."/>
            <person name="Goncalves S."/>
        </authorList>
    </citation>
    <scope>NUCLEOTIDE SEQUENCE [LARGE SCALE GENOMIC DNA]</scope>
    <source>
        <strain evidence="2">cv. HL8</strain>
    </source>
</reference>
<dbReference type="EMBL" id="PKMF04000256">
    <property type="protein sequence ID" value="KAK7840677.1"/>
    <property type="molecule type" value="Genomic_DNA"/>
</dbReference>
<proteinExistence type="predicted"/>
<accession>A0AAW0KMW5</accession>
<evidence type="ECO:0000313" key="1">
    <source>
        <dbReference type="EMBL" id="KAK7840677.1"/>
    </source>
</evidence>